<proteinExistence type="predicted"/>
<dbReference type="EMBL" id="OX597832">
    <property type="protein sequence ID" value="CAI9736643.1"/>
    <property type="molecule type" value="Genomic_DNA"/>
</dbReference>
<organism evidence="1 2">
    <name type="scientific">Octopus vulgaris</name>
    <name type="common">Common octopus</name>
    <dbReference type="NCBI Taxonomy" id="6645"/>
    <lineage>
        <taxon>Eukaryota</taxon>
        <taxon>Metazoa</taxon>
        <taxon>Spiralia</taxon>
        <taxon>Lophotrochozoa</taxon>
        <taxon>Mollusca</taxon>
        <taxon>Cephalopoda</taxon>
        <taxon>Coleoidea</taxon>
        <taxon>Octopodiformes</taxon>
        <taxon>Octopoda</taxon>
        <taxon>Incirrata</taxon>
        <taxon>Octopodidae</taxon>
        <taxon>Octopus</taxon>
    </lineage>
</organism>
<evidence type="ECO:0000313" key="2">
    <source>
        <dbReference type="Proteomes" id="UP001162480"/>
    </source>
</evidence>
<gene>
    <name evidence="1" type="ORF">OCTVUL_1B021497</name>
</gene>
<dbReference type="AlphaFoldDB" id="A0AA36FJP2"/>
<reference evidence="1" key="1">
    <citation type="submission" date="2023-08" db="EMBL/GenBank/DDBJ databases">
        <authorList>
            <person name="Alioto T."/>
            <person name="Alioto T."/>
            <person name="Gomez Garrido J."/>
        </authorList>
    </citation>
    <scope>NUCLEOTIDE SEQUENCE</scope>
</reference>
<name>A0AA36FJP2_OCTVU</name>
<sequence length="102" mass="12175">MFISQRTNANTASMNQQIEMENICMNLKLVFSVLSQNIKKRRSQCHQKFQEEYSHCRICQSLQCYATESYLSGDQNIHEDKPEWLLKKWINIRPDAYIVRET</sequence>
<keyword evidence="2" id="KW-1185">Reference proteome</keyword>
<dbReference type="Proteomes" id="UP001162480">
    <property type="component" value="Chromosome 19"/>
</dbReference>
<protein>
    <submittedName>
        <fullName evidence="1">Uncharacterized protein</fullName>
    </submittedName>
</protein>
<accession>A0AA36FJP2</accession>
<evidence type="ECO:0000313" key="1">
    <source>
        <dbReference type="EMBL" id="CAI9736643.1"/>
    </source>
</evidence>